<dbReference type="EMBL" id="JAYFUL010000008">
    <property type="protein sequence ID" value="MEA5257547.1"/>
    <property type="molecule type" value="Genomic_DNA"/>
</dbReference>
<dbReference type="InterPro" id="IPR003423">
    <property type="entry name" value="OMP_efflux"/>
</dbReference>
<organism evidence="10 11">
    <name type="scientific">Arcicella aquatica</name>
    <dbReference type="NCBI Taxonomy" id="217141"/>
    <lineage>
        <taxon>Bacteria</taxon>
        <taxon>Pseudomonadati</taxon>
        <taxon>Bacteroidota</taxon>
        <taxon>Cytophagia</taxon>
        <taxon>Cytophagales</taxon>
        <taxon>Flectobacillaceae</taxon>
        <taxon>Arcicella</taxon>
    </lineage>
</organism>
<evidence type="ECO:0000313" key="10">
    <source>
        <dbReference type="EMBL" id="MEA5257547.1"/>
    </source>
</evidence>
<dbReference type="RefSeq" id="WP_323248003.1">
    <property type="nucleotide sequence ID" value="NZ_JAYFUL010000008.1"/>
</dbReference>
<feature type="chain" id="PRO_5045961931" evidence="9">
    <location>
        <begin position="26"/>
        <end position="448"/>
    </location>
</feature>
<name>A0ABU5QKG9_9BACT</name>
<evidence type="ECO:0000256" key="8">
    <source>
        <dbReference type="SAM" id="Coils"/>
    </source>
</evidence>
<keyword evidence="11" id="KW-1185">Reference proteome</keyword>
<comment type="caution">
    <text evidence="10">The sequence shown here is derived from an EMBL/GenBank/DDBJ whole genome shotgun (WGS) entry which is preliminary data.</text>
</comment>
<proteinExistence type="inferred from homology"/>
<sequence length="448" mass="50392">MKIKYNYIISLLLLADLFVGQEVLAQDKTDESLKQLVRAAIEYAPKIKEQQQMITIGDYRTKIQESALKPQIQSEIGVVRIDPVAKASFAFGSTTTNLQFQPNMNYNANIGANYVLYDWGKQNINIEKSKLETELSRTGVEGLKNIYAYQVANLYYGIVYTQKAIEVQKEQLKLVADNGKIISDRLKQGDALDYDQVSIQVRYKNAETRLSDLQSQLERQYIYLSSLIGKDAHGTISPNADFNLGLTALSVEEALNQAQTSNTDLKTLKDRDLIAEREVKIAKMGSAPYIAANASLGLKNGYLPRINGEVPPISEDFKFGSTVGLKLTIPVYSGNKTAHQTEVARLNREMLKYTAEVTNQNLKRDLEAAQNDYNAAKNKLDLSERNVFQAQYALKLANARFKNGVITNVEIEASQTALRETQLTQLQYQYQMAIAQLELNRLTGIKFW</sequence>
<feature type="signal peptide" evidence="9">
    <location>
        <begin position="1"/>
        <end position="25"/>
    </location>
</feature>
<dbReference type="PANTHER" id="PTHR30026:SF20">
    <property type="entry name" value="OUTER MEMBRANE PROTEIN TOLC"/>
    <property type="match status" value="1"/>
</dbReference>
<evidence type="ECO:0000256" key="6">
    <source>
        <dbReference type="ARBA" id="ARBA00023136"/>
    </source>
</evidence>
<keyword evidence="9" id="KW-0732">Signal</keyword>
<dbReference type="Pfam" id="PF02321">
    <property type="entry name" value="OEP"/>
    <property type="match status" value="2"/>
</dbReference>
<evidence type="ECO:0000256" key="2">
    <source>
        <dbReference type="ARBA" id="ARBA00007613"/>
    </source>
</evidence>
<protein>
    <submittedName>
        <fullName evidence="10">TolC family protein</fullName>
    </submittedName>
</protein>
<accession>A0ABU5QKG9</accession>
<keyword evidence="8" id="KW-0175">Coiled coil</keyword>
<evidence type="ECO:0000256" key="4">
    <source>
        <dbReference type="ARBA" id="ARBA00022452"/>
    </source>
</evidence>
<reference evidence="10 11" key="1">
    <citation type="submission" date="2023-12" db="EMBL/GenBank/DDBJ databases">
        <title>Novel species of the genus Arcicella isolated from rivers.</title>
        <authorList>
            <person name="Lu H."/>
        </authorList>
    </citation>
    <scope>NUCLEOTIDE SEQUENCE [LARGE SCALE GENOMIC DNA]</scope>
    <source>
        <strain evidence="10 11">LMG 21963</strain>
    </source>
</reference>
<dbReference type="Proteomes" id="UP001304671">
    <property type="component" value="Unassembled WGS sequence"/>
</dbReference>
<evidence type="ECO:0000256" key="5">
    <source>
        <dbReference type="ARBA" id="ARBA00022692"/>
    </source>
</evidence>
<gene>
    <name evidence="10" type="ORF">VB264_07120</name>
</gene>
<keyword evidence="6" id="KW-0472">Membrane</keyword>
<evidence type="ECO:0000256" key="1">
    <source>
        <dbReference type="ARBA" id="ARBA00004442"/>
    </source>
</evidence>
<dbReference type="Gene3D" id="1.20.1600.10">
    <property type="entry name" value="Outer membrane efflux proteins (OEP)"/>
    <property type="match status" value="1"/>
</dbReference>
<comment type="subcellular location">
    <subcellularLocation>
        <location evidence="1">Cell outer membrane</location>
    </subcellularLocation>
</comment>
<dbReference type="SUPFAM" id="SSF56954">
    <property type="entry name" value="Outer membrane efflux proteins (OEP)"/>
    <property type="match status" value="1"/>
</dbReference>
<keyword evidence="5" id="KW-0812">Transmembrane</keyword>
<evidence type="ECO:0000313" key="11">
    <source>
        <dbReference type="Proteomes" id="UP001304671"/>
    </source>
</evidence>
<keyword evidence="7" id="KW-0998">Cell outer membrane</keyword>
<dbReference type="PANTHER" id="PTHR30026">
    <property type="entry name" value="OUTER MEMBRANE PROTEIN TOLC"/>
    <property type="match status" value="1"/>
</dbReference>
<comment type="similarity">
    <text evidence="2">Belongs to the outer membrane factor (OMF) (TC 1.B.17) family.</text>
</comment>
<feature type="coiled-coil region" evidence="8">
    <location>
        <begin position="336"/>
        <end position="386"/>
    </location>
</feature>
<keyword evidence="3" id="KW-0813">Transport</keyword>
<keyword evidence="4" id="KW-1134">Transmembrane beta strand</keyword>
<evidence type="ECO:0000256" key="9">
    <source>
        <dbReference type="SAM" id="SignalP"/>
    </source>
</evidence>
<dbReference type="InterPro" id="IPR051906">
    <property type="entry name" value="TolC-like"/>
</dbReference>
<evidence type="ECO:0000256" key="3">
    <source>
        <dbReference type="ARBA" id="ARBA00022448"/>
    </source>
</evidence>
<evidence type="ECO:0000256" key="7">
    <source>
        <dbReference type="ARBA" id="ARBA00023237"/>
    </source>
</evidence>